<feature type="modified residue" description="4-aspartylphosphate" evidence="1">
    <location>
        <position position="72"/>
    </location>
</feature>
<dbReference type="PANTHER" id="PTHR44520:SF1">
    <property type="entry name" value="TWO-COMPONENT SYSTEM REGULATORY PROTEIN"/>
    <property type="match status" value="1"/>
</dbReference>
<evidence type="ECO:0000259" key="2">
    <source>
        <dbReference type="PROSITE" id="PS50110"/>
    </source>
</evidence>
<organism evidence="3 4">
    <name type="scientific">Niastella yeongjuensis</name>
    <dbReference type="NCBI Taxonomy" id="354355"/>
    <lineage>
        <taxon>Bacteria</taxon>
        <taxon>Pseudomonadati</taxon>
        <taxon>Bacteroidota</taxon>
        <taxon>Chitinophagia</taxon>
        <taxon>Chitinophagales</taxon>
        <taxon>Chitinophagaceae</taxon>
        <taxon>Niastella</taxon>
    </lineage>
</organism>
<protein>
    <submittedName>
        <fullName evidence="3">Two-component system response regulator</fullName>
    </submittedName>
</protein>
<evidence type="ECO:0000313" key="4">
    <source>
        <dbReference type="Proteomes" id="UP000192610"/>
    </source>
</evidence>
<dbReference type="SMART" id="SM00448">
    <property type="entry name" value="REC"/>
    <property type="match status" value="1"/>
</dbReference>
<dbReference type="OrthoDB" id="7631574at2"/>
<keyword evidence="1" id="KW-0597">Phosphoprotein</keyword>
<dbReference type="GO" id="GO:0000160">
    <property type="term" value="P:phosphorelay signal transduction system"/>
    <property type="evidence" value="ECO:0007669"/>
    <property type="project" value="InterPro"/>
</dbReference>
<evidence type="ECO:0000313" key="3">
    <source>
        <dbReference type="EMBL" id="OQP44559.1"/>
    </source>
</evidence>
<dbReference type="AlphaFoldDB" id="A0A1V9EEK1"/>
<dbReference type="Gene3D" id="3.40.50.2300">
    <property type="match status" value="1"/>
</dbReference>
<dbReference type="RefSeq" id="WP_081202615.1">
    <property type="nucleotide sequence ID" value="NZ_FOCZ01000006.1"/>
</dbReference>
<reference evidence="4" key="1">
    <citation type="submission" date="2016-04" db="EMBL/GenBank/DDBJ databases">
        <authorList>
            <person name="Chen L."/>
            <person name="Zhuang W."/>
            <person name="Wang G."/>
        </authorList>
    </citation>
    <scope>NUCLEOTIDE SEQUENCE [LARGE SCALE GENOMIC DNA]</scope>
    <source>
        <strain evidence="4">17621</strain>
    </source>
</reference>
<gene>
    <name evidence="3" type="ORF">A4H97_09320</name>
</gene>
<sequence>MIENANLGKVDIVLCEDNADDAELTIRALTKNGLSSSLIHLRDGEELLHYVFCSGPYLSRNAGNQPRLIILDLKMPKVDGLEVIRKLKSDNRTNMIPVVLLSSSKEEKDIMASYALGVNSYIVKPVEFEGYVKAVSTLGLYWLILNQPYQL</sequence>
<dbReference type="PROSITE" id="PS50110">
    <property type="entry name" value="RESPONSE_REGULATORY"/>
    <property type="match status" value="1"/>
</dbReference>
<dbReference type="STRING" id="354355.SAMN05660816_03682"/>
<dbReference type="SUPFAM" id="SSF52172">
    <property type="entry name" value="CheY-like"/>
    <property type="match status" value="1"/>
</dbReference>
<dbReference type="Pfam" id="PF00072">
    <property type="entry name" value="Response_reg"/>
    <property type="match status" value="1"/>
</dbReference>
<dbReference type="Proteomes" id="UP000192610">
    <property type="component" value="Unassembled WGS sequence"/>
</dbReference>
<dbReference type="CDD" id="cd17557">
    <property type="entry name" value="REC_Rcp-like"/>
    <property type="match status" value="1"/>
</dbReference>
<accession>A0A1V9EEK1</accession>
<comment type="caution">
    <text evidence="3">The sequence shown here is derived from an EMBL/GenBank/DDBJ whole genome shotgun (WGS) entry which is preliminary data.</text>
</comment>
<dbReference type="InterPro" id="IPR001789">
    <property type="entry name" value="Sig_transdc_resp-reg_receiver"/>
</dbReference>
<dbReference type="InterPro" id="IPR052893">
    <property type="entry name" value="TCS_response_regulator"/>
</dbReference>
<dbReference type="InterPro" id="IPR011006">
    <property type="entry name" value="CheY-like_superfamily"/>
</dbReference>
<keyword evidence="4" id="KW-1185">Reference proteome</keyword>
<name>A0A1V9EEK1_9BACT</name>
<proteinExistence type="predicted"/>
<evidence type="ECO:0000256" key="1">
    <source>
        <dbReference type="PROSITE-ProRule" id="PRU00169"/>
    </source>
</evidence>
<dbReference type="PANTHER" id="PTHR44520">
    <property type="entry name" value="RESPONSE REGULATOR RCP1-RELATED"/>
    <property type="match status" value="1"/>
</dbReference>
<feature type="domain" description="Response regulatory" evidence="2">
    <location>
        <begin position="11"/>
        <end position="139"/>
    </location>
</feature>
<dbReference type="EMBL" id="LVXG01000034">
    <property type="protein sequence ID" value="OQP44559.1"/>
    <property type="molecule type" value="Genomic_DNA"/>
</dbReference>